<reference evidence="3" key="1">
    <citation type="journal article" date="2019" name="Int. J. Syst. Evol. Microbiol.">
        <title>The Global Catalogue of Microorganisms (GCM) 10K type strain sequencing project: providing services to taxonomists for standard genome sequencing and annotation.</title>
        <authorList>
            <consortium name="The Broad Institute Genomics Platform"/>
            <consortium name="The Broad Institute Genome Sequencing Center for Infectious Disease"/>
            <person name="Wu L."/>
            <person name="Ma J."/>
        </authorList>
    </citation>
    <scope>NUCLEOTIDE SEQUENCE [LARGE SCALE GENOMIC DNA]</scope>
    <source>
        <strain evidence="3">JCM 18055</strain>
    </source>
</reference>
<dbReference type="EMBL" id="BAABIC010000001">
    <property type="protein sequence ID" value="GAA4675805.1"/>
    <property type="molecule type" value="Genomic_DNA"/>
</dbReference>
<dbReference type="Gene3D" id="3.10.180.10">
    <property type="entry name" value="2,3-Dihydroxybiphenyl 1,2-Dioxygenase, domain 1"/>
    <property type="match status" value="1"/>
</dbReference>
<dbReference type="SUPFAM" id="SSF54593">
    <property type="entry name" value="Glyoxalase/Bleomycin resistance protein/Dihydroxybiphenyl dioxygenase"/>
    <property type="match status" value="1"/>
</dbReference>
<keyword evidence="3" id="KW-1185">Reference proteome</keyword>
<dbReference type="InterPro" id="IPR029068">
    <property type="entry name" value="Glyas_Bleomycin-R_OHBP_Dase"/>
</dbReference>
<comment type="caution">
    <text evidence="2">The sequence shown here is derived from an EMBL/GenBank/DDBJ whole genome shotgun (WGS) entry which is preliminary data.</text>
</comment>
<name>A0ABP8VXV2_9PSEU</name>
<feature type="domain" description="VOC" evidence="1">
    <location>
        <begin position="6"/>
        <end position="125"/>
    </location>
</feature>
<dbReference type="PROSITE" id="PS51819">
    <property type="entry name" value="VOC"/>
    <property type="match status" value="1"/>
</dbReference>
<accession>A0ABP8VXV2</accession>
<dbReference type="InterPro" id="IPR004360">
    <property type="entry name" value="Glyas_Fos-R_dOase_dom"/>
</dbReference>
<proteinExistence type="predicted"/>
<evidence type="ECO:0000313" key="3">
    <source>
        <dbReference type="Proteomes" id="UP001500325"/>
    </source>
</evidence>
<dbReference type="Proteomes" id="UP001500325">
    <property type="component" value="Unassembled WGS sequence"/>
</dbReference>
<organism evidence="2 3">
    <name type="scientific">Pseudonocardia yuanmonensis</name>
    <dbReference type="NCBI Taxonomy" id="1095914"/>
    <lineage>
        <taxon>Bacteria</taxon>
        <taxon>Bacillati</taxon>
        <taxon>Actinomycetota</taxon>
        <taxon>Actinomycetes</taxon>
        <taxon>Pseudonocardiales</taxon>
        <taxon>Pseudonocardiaceae</taxon>
        <taxon>Pseudonocardia</taxon>
    </lineage>
</organism>
<dbReference type="Pfam" id="PF00903">
    <property type="entry name" value="Glyoxalase"/>
    <property type="match status" value="1"/>
</dbReference>
<evidence type="ECO:0000313" key="2">
    <source>
        <dbReference type="EMBL" id="GAA4675805.1"/>
    </source>
</evidence>
<sequence length="146" mass="16034">MPELTGVRCVKLPVTDLPKSVDWYRRVYGFEPAFEFPDEHGVVRGVAGDLPGCGYTGLALRENPEARGIAGLEVFFGVRDRAALEGWVAHLDEQGAEHSPITEATLGWFVVVHDPDGHEHHLYTDERHGIDQSGRAGYGRAVAEQA</sequence>
<dbReference type="RefSeq" id="WP_345377990.1">
    <property type="nucleotide sequence ID" value="NZ_BAABIC010000001.1"/>
</dbReference>
<dbReference type="CDD" id="cd06587">
    <property type="entry name" value="VOC"/>
    <property type="match status" value="1"/>
</dbReference>
<protein>
    <submittedName>
        <fullName evidence="2">VOC family protein</fullName>
    </submittedName>
</protein>
<evidence type="ECO:0000259" key="1">
    <source>
        <dbReference type="PROSITE" id="PS51819"/>
    </source>
</evidence>
<gene>
    <name evidence="2" type="ORF">GCM10023215_04760</name>
</gene>
<dbReference type="InterPro" id="IPR037523">
    <property type="entry name" value="VOC_core"/>
</dbReference>